<dbReference type="PROSITE" id="PS01129">
    <property type="entry name" value="PSI_RLU"/>
    <property type="match status" value="1"/>
</dbReference>
<dbReference type="GO" id="GO:0009982">
    <property type="term" value="F:pseudouridine synthase activity"/>
    <property type="evidence" value="ECO:0007669"/>
    <property type="project" value="InterPro"/>
</dbReference>
<dbReference type="PANTHER" id="PTHR21600">
    <property type="entry name" value="MITOCHONDRIAL RNA PSEUDOURIDINE SYNTHASE"/>
    <property type="match status" value="1"/>
</dbReference>
<dbReference type="Gene3D" id="3.30.2350.10">
    <property type="entry name" value="Pseudouridine synthase"/>
    <property type="match status" value="1"/>
</dbReference>
<dbReference type="EMBL" id="KZ993562">
    <property type="protein sequence ID" value="RKP04642.1"/>
    <property type="molecule type" value="Genomic_DNA"/>
</dbReference>
<dbReference type="STRING" id="78915.A0A4P9XGB3"/>
<evidence type="ECO:0000313" key="3">
    <source>
        <dbReference type="EMBL" id="RKP04642.1"/>
    </source>
</evidence>
<dbReference type="GO" id="GO:0003723">
    <property type="term" value="F:RNA binding"/>
    <property type="evidence" value="ECO:0007669"/>
    <property type="project" value="InterPro"/>
</dbReference>
<keyword evidence="4" id="KW-1185">Reference proteome</keyword>
<proteinExistence type="inferred from homology"/>
<dbReference type="CDD" id="cd02869">
    <property type="entry name" value="PseudoU_synth_RluA_like"/>
    <property type="match status" value="1"/>
</dbReference>
<accession>A0A4P9XGB3</accession>
<organism evidence="3 4">
    <name type="scientific">Thamnocephalis sphaerospora</name>
    <dbReference type="NCBI Taxonomy" id="78915"/>
    <lineage>
        <taxon>Eukaryota</taxon>
        <taxon>Fungi</taxon>
        <taxon>Fungi incertae sedis</taxon>
        <taxon>Zoopagomycota</taxon>
        <taxon>Zoopagomycotina</taxon>
        <taxon>Zoopagomycetes</taxon>
        <taxon>Zoopagales</taxon>
        <taxon>Sigmoideomycetaceae</taxon>
        <taxon>Thamnocephalis</taxon>
    </lineage>
</organism>
<dbReference type="OrthoDB" id="428658at2759"/>
<dbReference type="SUPFAM" id="SSF55120">
    <property type="entry name" value="Pseudouridine synthase"/>
    <property type="match status" value="1"/>
</dbReference>
<reference evidence="4" key="1">
    <citation type="journal article" date="2018" name="Nat. Microbiol.">
        <title>Leveraging single-cell genomics to expand the fungal tree of life.</title>
        <authorList>
            <person name="Ahrendt S.R."/>
            <person name="Quandt C.A."/>
            <person name="Ciobanu D."/>
            <person name="Clum A."/>
            <person name="Salamov A."/>
            <person name="Andreopoulos B."/>
            <person name="Cheng J.F."/>
            <person name="Woyke T."/>
            <person name="Pelin A."/>
            <person name="Henrissat B."/>
            <person name="Reynolds N.K."/>
            <person name="Benny G.L."/>
            <person name="Smith M.E."/>
            <person name="James T.Y."/>
            <person name="Grigoriev I.V."/>
        </authorList>
    </citation>
    <scope>NUCLEOTIDE SEQUENCE [LARGE SCALE GENOMIC DNA]</scope>
    <source>
        <strain evidence="4">RSA 1356</strain>
    </source>
</reference>
<dbReference type="Pfam" id="PF00849">
    <property type="entry name" value="PseudoU_synth_2"/>
    <property type="match status" value="1"/>
</dbReference>
<dbReference type="InterPro" id="IPR006145">
    <property type="entry name" value="PsdUridine_synth_RsuA/RluA"/>
</dbReference>
<dbReference type="Proteomes" id="UP000271241">
    <property type="component" value="Unassembled WGS sequence"/>
</dbReference>
<protein>
    <submittedName>
        <fullName evidence="3">Pseudouridine synthase</fullName>
    </submittedName>
</protein>
<gene>
    <name evidence="3" type="ORF">THASP1DRAFT_33568</name>
</gene>
<evidence type="ECO:0000256" key="1">
    <source>
        <dbReference type="ARBA" id="ARBA00010876"/>
    </source>
</evidence>
<feature type="domain" description="Pseudouridine synthase RsuA/RluA-like" evidence="2">
    <location>
        <begin position="12"/>
        <end position="138"/>
    </location>
</feature>
<sequence length="232" mass="26388">MSTIVYRLHTEYQFDKSEAPRIVHRLDKDTTGVLLLARTRHAAARLSELFRSGNFFKEYLAQISAWPKKTHGKISAPLALTGEVPLERMSIVPEPEGREAVTEYLVLDRREDVNALPVAFVKLWPHTGRKHQLRVHCADVLRAPILGDRKYGFIMRGEPKGSMRRKGLVTRMPLYLHLYQITLPAGWLDPEANVPAHDVNIMAPPPFHMQFSPSLLEAVRPETDPEDATKRA</sequence>
<dbReference type="GO" id="GO:0000455">
    <property type="term" value="P:enzyme-directed rRNA pseudouridine synthesis"/>
    <property type="evidence" value="ECO:0007669"/>
    <property type="project" value="TreeGrafter"/>
</dbReference>
<dbReference type="AlphaFoldDB" id="A0A4P9XGB3"/>
<evidence type="ECO:0000313" key="4">
    <source>
        <dbReference type="Proteomes" id="UP000271241"/>
    </source>
</evidence>
<dbReference type="PANTHER" id="PTHR21600:SF87">
    <property type="entry name" value="RNA PSEUDOURIDYLATE SYNTHASE DOMAIN-CONTAINING PROTEIN 1"/>
    <property type="match status" value="1"/>
</dbReference>
<comment type="similarity">
    <text evidence="1">Belongs to the pseudouridine synthase RluA family.</text>
</comment>
<name>A0A4P9XGB3_9FUNG</name>
<dbReference type="InterPro" id="IPR050188">
    <property type="entry name" value="RluA_PseudoU_synthase"/>
</dbReference>
<dbReference type="InterPro" id="IPR020103">
    <property type="entry name" value="PsdUridine_synth_cat_dom_sf"/>
</dbReference>
<dbReference type="InterPro" id="IPR006224">
    <property type="entry name" value="PsdUridine_synth_RluA-like_CS"/>
</dbReference>
<evidence type="ECO:0000259" key="2">
    <source>
        <dbReference type="Pfam" id="PF00849"/>
    </source>
</evidence>